<feature type="compositionally biased region" description="Basic and acidic residues" evidence="1">
    <location>
        <begin position="757"/>
        <end position="766"/>
    </location>
</feature>
<dbReference type="OrthoDB" id="41532at2759"/>
<feature type="region of interest" description="Disordered" evidence="1">
    <location>
        <begin position="682"/>
        <end position="783"/>
    </location>
</feature>
<feature type="signal peptide" evidence="2">
    <location>
        <begin position="1"/>
        <end position="24"/>
    </location>
</feature>
<feature type="compositionally biased region" description="Basic and acidic residues" evidence="1">
    <location>
        <begin position="848"/>
        <end position="859"/>
    </location>
</feature>
<proteinExistence type="predicted"/>
<dbReference type="SMART" id="SM00736">
    <property type="entry name" value="CADG"/>
    <property type="match status" value="2"/>
</dbReference>
<dbReference type="GO" id="GO:0016020">
    <property type="term" value="C:membrane"/>
    <property type="evidence" value="ECO:0007669"/>
    <property type="project" value="InterPro"/>
</dbReference>
<accession>A0A9W8X0Q0</accession>
<evidence type="ECO:0000313" key="4">
    <source>
        <dbReference type="EMBL" id="KAJ4336984.1"/>
    </source>
</evidence>
<feature type="domain" description="Dystroglycan-type cadherin-like" evidence="3">
    <location>
        <begin position="142"/>
        <end position="235"/>
    </location>
</feature>
<feature type="region of interest" description="Disordered" evidence="1">
    <location>
        <begin position="645"/>
        <end position="669"/>
    </location>
</feature>
<evidence type="ECO:0000313" key="5">
    <source>
        <dbReference type="Proteomes" id="UP001140562"/>
    </source>
</evidence>
<feature type="compositionally biased region" description="Polar residues" evidence="1">
    <location>
        <begin position="973"/>
        <end position="983"/>
    </location>
</feature>
<gene>
    <name evidence="4" type="primary">AXL2</name>
    <name evidence="4" type="ORF">N0V87_005003</name>
</gene>
<organism evidence="4 5">
    <name type="scientific">Didymella glomerata</name>
    <dbReference type="NCBI Taxonomy" id="749621"/>
    <lineage>
        <taxon>Eukaryota</taxon>
        <taxon>Fungi</taxon>
        <taxon>Dikarya</taxon>
        <taxon>Ascomycota</taxon>
        <taxon>Pezizomycotina</taxon>
        <taxon>Dothideomycetes</taxon>
        <taxon>Pleosporomycetidae</taxon>
        <taxon>Pleosporales</taxon>
        <taxon>Pleosporineae</taxon>
        <taxon>Didymellaceae</taxon>
        <taxon>Didymella</taxon>
    </lineage>
</organism>
<keyword evidence="2" id="KW-0732">Signal</keyword>
<evidence type="ECO:0000256" key="2">
    <source>
        <dbReference type="SAM" id="SignalP"/>
    </source>
</evidence>
<feature type="compositionally biased region" description="Basic and acidic residues" evidence="1">
    <location>
        <begin position="518"/>
        <end position="537"/>
    </location>
</feature>
<feature type="compositionally biased region" description="Basic and acidic residues" evidence="1">
    <location>
        <begin position="654"/>
        <end position="665"/>
    </location>
</feature>
<feature type="compositionally biased region" description="Low complexity" evidence="1">
    <location>
        <begin position="683"/>
        <end position="695"/>
    </location>
</feature>
<feature type="compositionally biased region" description="Basic and acidic residues" evidence="1">
    <location>
        <begin position="867"/>
        <end position="893"/>
    </location>
</feature>
<feature type="region of interest" description="Disordered" evidence="1">
    <location>
        <begin position="922"/>
        <end position="1021"/>
    </location>
</feature>
<feature type="region of interest" description="Disordered" evidence="1">
    <location>
        <begin position="835"/>
        <end position="898"/>
    </location>
</feature>
<dbReference type="Pfam" id="PF05345">
    <property type="entry name" value="He_PIG"/>
    <property type="match status" value="2"/>
</dbReference>
<feature type="chain" id="PRO_5040942015" evidence="2">
    <location>
        <begin position="25"/>
        <end position="1168"/>
    </location>
</feature>
<comment type="caution">
    <text evidence="4">The sequence shown here is derived from an EMBL/GenBank/DDBJ whole genome shotgun (WGS) entry which is preliminary data.</text>
</comment>
<feature type="region of interest" description="Disordered" evidence="1">
    <location>
        <begin position="483"/>
        <end position="543"/>
    </location>
</feature>
<dbReference type="GO" id="GO:0005509">
    <property type="term" value="F:calcium ion binding"/>
    <property type="evidence" value="ECO:0007669"/>
    <property type="project" value="InterPro"/>
</dbReference>
<evidence type="ECO:0000256" key="1">
    <source>
        <dbReference type="SAM" id="MobiDB-lite"/>
    </source>
</evidence>
<dbReference type="InterPro" id="IPR015919">
    <property type="entry name" value="Cadherin-like_sf"/>
</dbReference>
<name>A0A9W8X0Q0_9PLEO</name>
<keyword evidence="5" id="KW-1185">Reference proteome</keyword>
<evidence type="ECO:0000259" key="3">
    <source>
        <dbReference type="SMART" id="SM00736"/>
    </source>
</evidence>
<dbReference type="AlphaFoldDB" id="A0A9W8X0Q0"/>
<dbReference type="SUPFAM" id="SSF49313">
    <property type="entry name" value="Cadherin-like"/>
    <property type="match status" value="4"/>
</dbReference>
<sequence>MAASLFAMAMRIAAFAALLAIVRAVPQVSYPLNSQFPPIAYVGESYLFQFAPTTFKSDAGSLSYSLDNSPSWLSIDEKTGKLSGIPGARDAGTASFTISAAGAAGAVVNMDSTLLVAKGDGPSLVANVSQALSAAGPLSGPTTLAIKSSQNFEITFPSDLFDSDSKFSYFATLSDHTPLPAWISFDASTLRLAGTTPPTSIPQSFGILLIASDAPGYASATIQFALSTSVHELYFQPAIQTLNVTKGDEVHIIGLKSKLYLDQSVISDRDIQSPSAELPDWLSFDDKSFAVSGTAPNELLSQDLTVSANDIYGDLAQYTIRLNVVSELFSGTVATLNVTLGELFKAPLSRSILAKDDEIVTVDFATLSEYMHFNPNTFTIFGTVPKDVPSQIVSCTMAATSKDGSLRESQAFNITLLAAMDSTAKNDSTVSGHGDTFDTTKTDTSGQRTGVIVGIVLASICGTALLAVCIFCICRRRKQVKSYLSPKTGSPRSPRKSEISRPTFIPIGWPDNEEEDLEKGKDHDDAYLERTPEHPPKIDVNLPYDHRHSISATDSMNDGDTRILDDFDDSPYGYINDNSAPSDRPADSMKIAVELAKRTSHNSTSSFRKHKRRTTTVYRDQIHRSSGLPVNRRITGMEERHSIRVVRSSTRSSLGDRRTMEDKRSSYIRKRASAQSPFFSAGYRASSSSYRSPPAFLTEKQKRSRKFLSPTRTNTIVKPNDDVEEGKEKEVPSTPSQEKSEQRFPGSLRKHRSTKSLAKDGKRAETPPRPATTMPPASAAMLRRASTRKSLLVSELKASLNDLTGSEIYDNADLSESVYTDEEDDIEDYEKRTTVKPGQYTLPPLNLDSRRSALREKRSSQRNSPLKNKDRELKRTSEREPTPHYLAKEHGGKENMSSCYTLGKITPIPESKVISRAALSPVQPMPPNLARNSQATAIPRKSILRETQARPVSRAGSNTGSTNERHSRRSLHSRNQSRVSGTRRTPRGHSRPQSRVSGTRRTPRGHSRPQSSAFPFFDPSVTEDTASIGEAITTPTPAARKANRVKASEVTRDLSGNLIYHGDDTLGSSSMVFNPPPRPGHRASNVPSGVPGRQSVGLGLYPSGSSAAELNGERTRNPLSVVDASVDAERAETPGKGKRTWGEGLKSVMGRASVWGLDKEKDDVKVFV</sequence>
<reference evidence="4" key="1">
    <citation type="submission" date="2022-10" db="EMBL/GenBank/DDBJ databases">
        <title>Tapping the CABI collections for fungal endophytes: first genome assemblies for Collariella, Neodidymelliopsis, Ascochyta clinopodiicola, Didymella pomorum, Didymosphaeria variabile, Neocosmospora piperis and Neocucurbitaria cava.</title>
        <authorList>
            <person name="Hill R."/>
        </authorList>
    </citation>
    <scope>NUCLEOTIDE SEQUENCE</scope>
    <source>
        <strain evidence="4">IMI 360193</strain>
    </source>
</reference>
<dbReference type="Gene3D" id="2.60.40.10">
    <property type="entry name" value="Immunoglobulins"/>
    <property type="match status" value="4"/>
</dbReference>
<dbReference type="EMBL" id="JAPEUV010000043">
    <property type="protein sequence ID" value="KAJ4336984.1"/>
    <property type="molecule type" value="Genomic_DNA"/>
</dbReference>
<dbReference type="InterPro" id="IPR006644">
    <property type="entry name" value="Cadg"/>
</dbReference>
<protein>
    <submittedName>
        <fullName evidence="4">Polarity establishment/cellular polarization</fullName>
    </submittedName>
</protein>
<feature type="compositionally biased region" description="Low complexity" evidence="1">
    <location>
        <begin position="771"/>
        <end position="780"/>
    </location>
</feature>
<dbReference type="InterPro" id="IPR013783">
    <property type="entry name" value="Ig-like_fold"/>
</dbReference>
<feature type="domain" description="Dystroglycan-type cadherin-like" evidence="3">
    <location>
        <begin position="27"/>
        <end position="122"/>
    </location>
</feature>
<dbReference type="Proteomes" id="UP001140562">
    <property type="component" value="Unassembled WGS sequence"/>
</dbReference>